<dbReference type="Gene3D" id="1.10.10.10">
    <property type="entry name" value="Winged helix-like DNA-binding domain superfamily/Winged helix DNA-binding domain"/>
    <property type="match status" value="1"/>
</dbReference>
<organism evidence="5 6">
    <name type="scientific">Sedimentisphaera salicampi</name>
    <dbReference type="NCBI Taxonomy" id="1941349"/>
    <lineage>
        <taxon>Bacteria</taxon>
        <taxon>Pseudomonadati</taxon>
        <taxon>Planctomycetota</taxon>
        <taxon>Phycisphaerae</taxon>
        <taxon>Sedimentisphaerales</taxon>
        <taxon>Sedimentisphaeraceae</taxon>
        <taxon>Sedimentisphaera</taxon>
    </lineage>
</organism>
<name>A0A1W6LME1_9BACT</name>
<evidence type="ECO:0000313" key="6">
    <source>
        <dbReference type="Proteomes" id="UP000193334"/>
    </source>
</evidence>
<accession>A0A1W6LME1</accession>
<evidence type="ECO:0000313" key="5">
    <source>
        <dbReference type="EMBL" id="ARN56960.1"/>
    </source>
</evidence>
<dbReference type="GO" id="GO:0003677">
    <property type="term" value="F:DNA binding"/>
    <property type="evidence" value="ECO:0007669"/>
    <property type="project" value="UniProtKB-KW"/>
</dbReference>
<feature type="domain" description="HTH gntR-type" evidence="4">
    <location>
        <begin position="11"/>
        <end position="79"/>
    </location>
</feature>
<dbReference type="PROSITE" id="PS50949">
    <property type="entry name" value="HTH_GNTR"/>
    <property type="match status" value="1"/>
</dbReference>
<dbReference type="EMBL" id="CP021023">
    <property type="protein sequence ID" value="ARN56960.1"/>
    <property type="molecule type" value="Genomic_DNA"/>
</dbReference>
<dbReference type="GO" id="GO:0003700">
    <property type="term" value="F:DNA-binding transcription factor activity"/>
    <property type="evidence" value="ECO:0007669"/>
    <property type="project" value="InterPro"/>
</dbReference>
<evidence type="ECO:0000256" key="1">
    <source>
        <dbReference type="ARBA" id="ARBA00023015"/>
    </source>
</evidence>
<sequence>MIINIDTHSGIPIYRQITIEIKNLILSGTLTEGEQMPSVRELSAQLRVNPMTVSKAYANLEMEGFFERRRGVGMFVNPQPEAIREESGEQIIRSNLKSAVSQARSFGISKSELTKIVQNLYDSYSDGEKNE</sequence>
<gene>
    <name evidence="5" type="primary">ytrA</name>
    <name evidence="5" type="ORF">STSP1_01353</name>
</gene>
<dbReference type="STRING" id="1941349.STSP1_01353"/>
<protein>
    <submittedName>
        <fullName evidence="5">HTH-type transcriptional repressor YtrA</fullName>
    </submittedName>
</protein>
<dbReference type="RefSeq" id="WP_085755634.1">
    <property type="nucleotide sequence ID" value="NZ_CP021023.1"/>
</dbReference>
<evidence type="ECO:0000259" key="4">
    <source>
        <dbReference type="PROSITE" id="PS50949"/>
    </source>
</evidence>
<dbReference type="Pfam" id="PF00392">
    <property type="entry name" value="GntR"/>
    <property type="match status" value="1"/>
</dbReference>
<dbReference type="KEGG" id="pbp:STSP1_01353"/>
<dbReference type="CDD" id="cd07377">
    <property type="entry name" value="WHTH_GntR"/>
    <property type="match status" value="1"/>
</dbReference>
<dbReference type="PANTHER" id="PTHR38445:SF9">
    <property type="entry name" value="HTH-TYPE TRANSCRIPTIONAL REPRESSOR YTRA"/>
    <property type="match status" value="1"/>
</dbReference>
<dbReference type="InterPro" id="IPR036390">
    <property type="entry name" value="WH_DNA-bd_sf"/>
</dbReference>
<reference evidence="6" key="1">
    <citation type="submission" date="2017-04" db="EMBL/GenBank/DDBJ databases">
        <title>Comparative genomics and description of representatives of a novel lineage of planctomycetes thriving in anoxic sediments.</title>
        <authorList>
            <person name="Spring S."/>
            <person name="Bunk B."/>
            <person name="Sproer C."/>
        </authorList>
    </citation>
    <scope>NUCLEOTIDE SEQUENCE [LARGE SCALE GENOMIC DNA]</scope>
    <source>
        <strain evidence="6">ST-PulAB-D4</strain>
    </source>
</reference>
<dbReference type="AlphaFoldDB" id="A0A1W6LME1"/>
<evidence type="ECO:0000256" key="3">
    <source>
        <dbReference type="ARBA" id="ARBA00023163"/>
    </source>
</evidence>
<keyword evidence="1" id="KW-0805">Transcription regulation</keyword>
<keyword evidence="6" id="KW-1185">Reference proteome</keyword>
<dbReference type="InterPro" id="IPR036388">
    <property type="entry name" value="WH-like_DNA-bd_sf"/>
</dbReference>
<dbReference type="SUPFAM" id="SSF46785">
    <property type="entry name" value="Winged helix' DNA-binding domain"/>
    <property type="match status" value="1"/>
</dbReference>
<dbReference type="InterPro" id="IPR000524">
    <property type="entry name" value="Tscrpt_reg_HTH_GntR"/>
</dbReference>
<dbReference type="SMART" id="SM00345">
    <property type="entry name" value="HTH_GNTR"/>
    <property type="match status" value="1"/>
</dbReference>
<proteinExistence type="predicted"/>
<keyword evidence="2" id="KW-0238">DNA-binding</keyword>
<evidence type="ECO:0000256" key="2">
    <source>
        <dbReference type="ARBA" id="ARBA00023125"/>
    </source>
</evidence>
<dbReference type="PANTHER" id="PTHR38445">
    <property type="entry name" value="HTH-TYPE TRANSCRIPTIONAL REPRESSOR YTRA"/>
    <property type="match status" value="1"/>
</dbReference>
<dbReference type="Proteomes" id="UP000193334">
    <property type="component" value="Chromosome"/>
</dbReference>
<keyword evidence="3" id="KW-0804">Transcription</keyword>